<keyword evidence="3" id="KW-0378">Hydrolase</keyword>
<evidence type="ECO:0000256" key="4">
    <source>
        <dbReference type="ARBA" id="ARBA00022833"/>
    </source>
</evidence>
<keyword evidence="5" id="KW-0732">Signal</keyword>
<dbReference type="InterPro" id="IPR021190">
    <property type="entry name" value="Pept_M10A"/>
</dbReference>
<dbReference type="GO" id="GO:0031012">
    <property type="term" value="C:extracellular matrix"/>
    <property type="evidence" value="ECO:0007669"/>
    <property type="project" value="InterPro"/>
</dbReference>
<dbReference type="EMBL" id="SOAM01000004">
    <property type="protein sequence ID" value="TDS74928.1"/>
    <property type="molecule type" value="Genomic_DNA"/>
</dbReference>
<keyword evidence="2" id="KW-0479">Metal-binding</keyword>
<evidence type="ECO:0000256" key="3">
    <source>
        <dbReference type="ARBA" id="ARBA00022801"/>
    </source>
</evidence>
<protein>
    <submittedName>
        <fullName evidence="7">Matrixin</fullName>
    </submittedName>
</protein>
<dbReference type="InterPro" id="IPR024079">
    <property type="entry name" value="MetalloPept_cat_dom_sf"/>
</dbReference>
<dbReference type="InterPro" id="IPR006026">
    <property type="entry name" value="Peptidase_Metallo"/>
</dbReference>
<evidence type="ECO:0000313" key="8">
    <source>
        <dbReference type="Proteomes" id="UP000295344"/>
    </source>
</evidence>
<accession>A0A4R7FIQ6</accession>
<reference evidence="7 8" key="1">
    <citation type="submission" date="2019-03" db="EMBL/GenBank/DDBJ databases">
        <title>Genomic Encyclopedia of Archaeal and Bacterial Type Strains, Phase II (KMG-II): from individual species to whole genera.</title>
        <authorList>
            <person name="Goeker M."/>
        </authorList>
    </citation>
    <scope>NUCLEOTIDE SEQUENCE [LARGE SCALE GENOMIC DNA]</scope>
    <source>
        <strain evidence="7 8">DSM 24782</strain>
    </source>
</reference>
<dbReference type="GO" id="GO:0006508">
    <property type="term" value="P:proteolysis"/>
    <property type="evidence" value="ECO:0007669"/>
    <property type="project" value="UniProtKB-KW"/>
</dbReference>
<evidence type="ECO:0000313" key="7">
    <source>
        <dbReference type="EMBL" id="TDS74928.1"/>
    </source>
</evidence>
<dbReference type="AlphaFoldDB" id="A0A4R7FIQ6"/>
<evidence type="ECO:0000259" key="6">
    <source>
        <dbReference type="SMART" id="SM00235"/>
    </source>
</evidence>
<dbReference type="Pfam" id="PF00413">
    <property type="entry name" value="Peptidase_M10"/>
    <property type="match status" value="1"/>
</dbReference>
<organism evidence="7 8">
    <name type="scientific">Amnibacterium kyonggiense</name>
    <dbReference type="NCBI Taxonomy" id="595671"/>
    <lineage>
        <taxon>Bacteria</taxon>
        <taxon>Bacillati</taxon>
        <taxon>Actinomycetota</taxon>
        <taxon>Actinomycetes</taxon>
        <taxon>Micrococcales</taxon>
        <taxon>Microbacteriaceae</taxon>
        <taxon>Amnibacterium</taxon>
    </lineage>
</organism>
<gene>
    <name evidence="7" type="ORF">CLV52_3452</name>
</gene>
<dbReference type="GO" id="GO:0004222">
    <property type="term" value="F:metalloendopeptidase activity"/>
    <property type="evidence" value="ECO:0007669"/>
    <property type="project" value="InterPro"/>
</dbReference>
<name>A0A4R7FIQ6_9MICO</name>
<comment type="caution">
    <text evidence="7">The sequence shown here is derived from an EMBL/GenBank/DDBJ whole genome shotgun (WGS) entry which is preliminary data.</text>
</comment>
<dbReference type="SUPFAM" id="SSF55486">
    <property type="entry name" value="Metalloproteases ('zincins'), catalytic domain"/>
    <property type="match status" value="1"/>
</dbReference>
<dbReference type="GO" id="GO:0008270">
    <property type="term" value="F:zinc ion binding"/>
    <property type="evidence" value="ECO:0007669"/>
    <property type="project" value="InterPro"/>
</dbReference>
<proteinExistence type="predicted"/>
<dbReference type="OrthoDB" id="4297752at2"/>
<evidence type="ECO:0000256" key="5">
    <source>
        <dbReference type="SAM" id="SignalP"/>
    </source>
</evidence>
<dbReference type="SMART" id="SM00235">
    <property type="entry name" value="ZnMc"/>
    <property type="match status" value="1"/>
</dbReference>
<keyword evidence="8" id="KW-1185">Reference proteome</keyword>
<evidence type="ECO:0000256" key="1">
    <source>
        <dbReference type="ARBA" id="ARBA00022670"/>
    </source>
</evidence>
<dbReference type="Proteomes" id="UP000295344">
    <property type="component" value="Unassembled WGS sequence"/>
</dbReference>
<feature type="domain" description="Peptidase metallopeptidase" evidence="6">
    <location>
        <begin position="61"/>
        <end position="238"/>
    </location>
</feature>
<dbReference type="Gene3D" id="3.40.390.10">
    <property type="entry name" value="Collagenase (Catalytic Domain)"/>
    <property type="match status" value="1"/>
</dbReference>
<evidence type="ECO:0000256" key="2">
    <source>
        <dbReference type="ARBA" id="ARBA00022723"/>
    </source>
</evidence>
<keyword evidence="4" id="KW-0862">Zinc</keyword>
<dbReference type="PRINTS" id="PR00138">
    <property type="entry name" value="MATRIXIN"/>
</dbReference>
<sequence length="249" mass="26193">MAAWRFRHPTALAVVLAVAVTAAAPAALPAEHAAPASAARTAAAATASGRYELVSTVDPTRPMRWPACRPIEYRINPTDMPSGMVATVQHAMGVVARQTGVRFRFAGRTAHLFDSTNHAATPTIYIGFTNRAHAFGQTFGGTGGEVGVGGPAASWYRSGGRTVEAMTYGRVLLSSRFRAPRTGGGVSWQSLILHEVGHALDLAHQGGPGTIMHPSLTAATPAQFTPAEVRALRRVLQTSGCDDAAWSRL</sequence>
<dbReference type="InterPro" id="IPR001818">
    <property type="entry name" value="Pept_M10_metallopeptidase"/>
</dbReference>
<keyword evidence="1" id="KW-0645">Protease</keyword>
<feature type="chain" id="PRO_5038503917" evidence="5">
    <location>
        <begin position="27"/>
        <end position="249"/>
    </location>
</feature>
<dbReference type="RefSeq" id="WP_133767586.1">
    <property type="nucleotide sequence ID" value="NZ_BAAARP010000001.1"/>
</dbReference>
<feature type="signal peptide" evidence="5">
    <location>
        <begin position="1"/>
        <end position="26"/>
    </location>
</feature>